<evidence type="ECO:0000313" key="2">
    <source>
        <dbReference type="Proteomes" id="UP001642483"/>
    </source>
</evidence>
<sequence>MGLQRTIWAKLPKLKQDGEETSFPLTSGREKQPQLKGSVLSSNGLSFRFTSLYQVASGATVVMPLGKAFGTRVFFSMVRVNSSRLRNTV</sequence>
<accession>A0ABP0H1I2</accession>
<comment type="caution">
    <text evidence="1">The sequence shown here is derived from an EMBL/GenBank/DDBJ whole genome shotgun (WGS) entry which is preliminary data.</text>
</comment>
<protein>
    <submittedName>
        <fullName evidence="1">Uncharacterized protein</fullName>
    </submittedName>
</protein>
<dbReference type="EMBL" id="CAWYQH010000174">
    <property type="protein sequence ID" value="CAK8697867.1"/>
    <property type="molecule type" value="Genomic_DNA"/>
</dbReference>
<proteinExistence type="predicted"/>
<evidence type="ECO:0000313" key="1">
    <source>
        <dbReference type="EMBL" id="CAK8697867.1"/>
    </source>
</evidence>
<dbReference type="Proteomes" id="UP001642483">
    <property type="component" value="Unassembled WGS sequence"/>
</dbReference>
<organism evidence="1 2">
    <name type="scientific">Clavelina lepadiformis</name>
    <name type="common">Light-bulb sea squirt</name>
    <name type="synonym">Ascidia lepadiformis</name>
    <dbReference type="NCBI Taxonomy" id="159417"/>
    <lineage>
        <taxon>Eukaryota</taxon>
        <taxon>Metazoa</taxon>
        <taxon>Chordata</taxon>
        <taxon>Tunicata</taxon>
        <taxon>Ascidiacea</taxon>
        <taxon>Aplousobranchia</taxon>
        <taxon>Clavelinidae</taxon>
        <taxon>Clavelina</taxon>
    </lineage>
</organism>
<reference evidence="1 2" key="1">
    <citation type="submission" date="2024-02" db="EMBL/GenBank/DDBJ databases">
        <authorList>
            <person name="Daric V."/>
            <person name="Darras S."/>
        </authorList>
    </citation>
    <scope>NUCLEOTIDE SEQUENCE [LARGE SCALE GENOMIC DNA]</scope>
</reference>
<gene>
    <name evidence="1" type="ORF">CVLEPA_LOCUS31357</name>
</gene>
<keyword evidence="2" id="KW-1185">Reference proteome</keyword>
<name>A0ABP0H1I2_CLALP</name>